<sequence>MAYEDPNAPSQPQTPATAAPIAAPAATPEKKSGSWDWLWPSIVAVIIVKLFGLVGGLVTLGCYYWLKPKLGTWGAVAASGVIGAVAAIGLLAMIRS</sequence>
<dbReference type="RefSeq" id="WP_092701204.1">
    <property type="nucleotide sequence ID" value="NZ_FNQJ01000045.1"/>
</dbReference>
<dbReference type="EMBL" id="FNQJ01000045">
    <property type="protein sequence ID" value="SEA90901.1"/>
    <property type="molecule type" value="Genomic_DNA"/>
</dbReference>
<accession>A0A1H4F118</accession>
<gene>
    <name evidence="3" type="ORF">SAMN05421875_14522</name>
</gene>
<feature type="transmembrane region" description="Helical" evidence="2">
    <location>
        <begin position="72"/>
        <end position="94"/>
    </location>
</feature>
<proteinExistence type="predicted"/>
<keyword evidence="2" id="KW-0472">Membrane</keyword>
<feature type="region of interest" description="Disordered" evidence="1">
    <location>
        <begin position="1"/>
        <end position="33"/>
    </location>
</feature>
<keyword evidence="2" id="KW-1133">Transmembrane helix</keyword>
<dbReference type="Proteomes" id="UP000199002">
    <property type="component" value="Unassembled WGS sequence"/>
</dbReference>
<keyword evidence="2" id="KW-0812">Transmembrane</keyword>
<keyword evidence="4" id="KW-1185">Reference proteome</keyword>
<evidence type="ECO:0000256" key="2">
    <source>
        <dbReference type="SAM" id="Phobius"/>
    </source>
</evidence>
<organism evidence="3 4">
    <name type="scientific">Acidovorax soli</name>
    <dbReference type="NCBI Taxonomy" id="592050"/>
    <lineage>
        <taxon>Bacteria</taxon>
        <taxon>Pseudomonadati</taxon>
        <taxon>Pseudomonadota</taxon>
        <taxon>Betaproteobacteria</taxon>
        <taxon>Burkholderiales</taxon>
        <taxon>Comamonadaceae</taxon>
        <taxon>Acidovorax</taxon>
    </lineage>
</organism>
<evidence type="ECO:0000313" key="4">
    <source>
        <dbReference type="Proteomes" id="UP000199002"/>
    </source>
</evidence>
<dbReference type="AlphaFoldDB" id="A0A1H4F118"/>
<dbReference type="GeneID" id="34234186"/>
<evidence type="ECO:0000256" key="1">
    <source>
        <dbReference type="SAM" id="MobiDB-lite"/>
    </source>
</evidence>
<name>A0A1H4F118_9BURK</name>
<dbReference type="STRING" id="592050.SAMN05421875_14522"/>
<reference evidence="4" key="1">
    <citation type="submission" date="2016-10" db="EMBL/GenBank/DDBJ databases">
        <authorList>
            <person name="Varghese N."/>
            <person name="Submissions S."/>
        </authorList>
    </citation>
    <scope>NUCLEOTIDE SEQUENCE [LARGE SCALE GENOMIC DNA]</scope>
    <source>
        <strain evidence="4">DSM 25157</strain>
    </source>
</reference>
<feature type="compositionally biased region" description="Low complexity" evidence="1">
    <location>
        <begin position="1"/>
        <end position="27"/>
    </location>
</feature>
<feature type="transmembrane region" description="Helical" evidence="2">
    <location>
        <begin position="37"/>
        <end position="66"/>
    </location>
</feature>
<evidence type="ECO:0000313" key="3">
    <source>
        <dbReference type="EMBL" id="SEA90901.1"/>
    </source>
</evidence>
<protein>
    <submittedName>
        <fullName evidence="3">Uncharacterized protein</fullName>
    </submittedName>
</protein>